<sequence>MKKILVASDGDLLIDDLAELYAASKGVAIHRTKDATDVSAAIIDDDVLCLVADRNFHAFKTLQNAVGNKKIFLVFDKDPGVQRLEEAVRVFNDLFVGAISQSDMVKILHKHCSTSFKPAPSEKVLELDGFTLRVADKYLIEPSGKRVSLSEREFDFVRFHFEKTLGNEVLEETEKSIIEMDRKDALVYKLKKKISGVRFIPTPDKNYRMQLD</sequence>
<dbReference type="EMBL" id="BJZP01000006">
    <property type="protein sequence ID" value="GEO84655.1"/>
    <property type="molecule type" value="Genomic_DNA"/>
</dbReference>
<accession>A0A512HGS3</accession>
<comment type="caution">
    <text evidence="1">The sequence shown here is derived from an EMBL/GenBank/DDBJ whole genome shotgun (WGS) entry which is preliminary data.</text>
</comment>
<protein>
    <submittedName>
        <fullName evidence="1">Uncharacterized protein</fullName>
    </submittedName>
</protein>
<reference evidence="1 2" key="1">
    <citation type="submission" date="2019-07" db="EMBL/GenBank/DDBJ databases">
        <title>Whole genome shotgun sequence of Rhizobium naphthalenivorans NBRC 107585.</title>
        <authorList>
            <person name="Hosoyama A."/>
            <person name="Uohara A."/>
            <person name="Ohji S."/>
            <person name="Ichikawa N."/>
        </authorList>
    </citation>
    <scope>NUCLEOTIDE SEQUENCE [LARGE SCALE GENOMIC DNA]</scope>
    <source>
        <strain evidence="1 2">NBRC 107585</strain>
    </source>
</reference>
<organism evidence="1 2">
    <name type="scientific">Ciceribacter naphthalenivorans</name>
    <dbReference type="NCBI Taxonomy" id="1118451"/>
    <lineage>
        <taxon>Bacteria</taxon>
        <taxon>Pseudomonadati</taxon>
        <taxon>Pseudomonadota</taxon>
        <taxon>Alphaproteobacteria</taxon>
        <taxon>Hyphomicrobiales</taxon>
        <taxon>Rhizobiaceae</taxon>
        <taxon>Ciceribacter</taxon>
    </lineage>
</organism>
<keyword evidence="2" id="KW-1185">Reference proteome</keyword>
<proteinExistence type="predicted"/>
<evidence type="ECO:0000313" key="1">
    <source>
        <dbReference type="EMBL" id="GEO84655.1"/>
    </source>
</evidence>
<dbReference type="Proteomes" id="UP000321717">
    <property type="component" value="Unassembled WGS sequence"/>
</dbReference>
<dbReference type="RefSeq" id="WP_147179432.1">
    <property type="nucleotide sequence ID" value="NZ_BJZP01000006.1"/>
</dbReference>
<gene>
    <name evidence="1" type="ORF">RNA01_15870</name>
</gene>
<dbReference type="AlphaFoldDB" id="A0A512HGS3"/>
<evidence type="ECO:0000313" key="2">
    <source>
        <dbReference type="Proteomes" id="UP000321717"/>
    </source>
</evidence>
<name>A0A512HGS3_9HYPH</name>